<dbReference type="InterPro" id="IPR003661">
    <property type="entry name" value="HisK_dim/P_dom"/>
</dbReference>
<organism evidence="10 11">
    <name type="scientific">Dictyobacter alpinus</name>
    <dbReference type="NCBI Taxonomy" id="2014873"/>
    <lineage>
        <taxon>Bacteria</taxon>
        <taxon>Bacillati</taxon>
        <taxon>Chloroflexota</taxon>
        <taxon>Ktedonobacteria</taxon>
        <taxon>Ktedonobacterales</taxon>
        <taxon>Dictyobacteraceae</taxon>
        <taxon>Dictyobacter</taxon>
    </lineage>
</organism>
<dbReference type="Gene3D" id="3.30.565.10">
    <property type="entry name" value="Histidine kinase-like ATPase, C-terminal domain"/>
    <property type="match status" value="1"/>
</dbReference>
<dbReference type="AlphaFoldDB" id="A0A402B785"/>
<comment type="caution">
    <text evidence="10">The sequence shown here is derived from an EMBL/GenBank/DDBJ whole genome shotgun (WGS) entry which is preliminary data.</text>
</comment>
<evidence type="ECO:0000313" key="10">
    <source>
        <dbReference type="EMBL" id="GCE27253.1"/>
    </source>
</evidence>
<dbReference type="InterPro" id="IPR003018">
    <property type="entry name" value="GAF"/>
</dbReference>
<accession>A0A402B785</accession>
<keyword evidence="8" id="KW-1133">Transmembrane helix</keyword>
<keyword evidence="8" id="KW-0812">Transmembrane</keyword>
<feature type="transmembrane region" description="Helical" evidence="8">
    <location>
        <begin position="154"/>
        <end position="172"/>
    </location>
</feature>
<dbReference type="Pfam" id="PF01590">
    <property type="entry name" value="GAF"/>
    <property type="match status" value="1"/>
</dbReference>
<dbReference type="RefSeq" id="WP_126627621.1">
    <property type="nucleotide sequence ID" value="NZ_BIFT01000001.1"/>
</dbReference>
<gene>
    <name evidence="10" type="ORF">KDA_27370</name>
</gene>
<dbReference type="InterPro" id="IPR005467">
    <property type="entry name" value="His_kinase_dom"/>
</dbReference>
<evidence type="ECO:0000256" key="5">
    <source>
        <dbReference type="ARBA" id="ARBA00022777"/>
    </source>
</evidence>
<dbReference type="SMART" id="SM00387">
    <property type="entry name" value="HATPase_c"/>
    <property type="match status" value="1"/>
</dbReference>
<evidence type="ECO:0000259" key="9">
    <source>
        <dbReference type="PROSITE" id="PS50109"/>
    </source>
</evidence>
<keyword evidence="8" id="KW-0472">Membrane</keyword>
<dbReference type="EC" id="2.7.13.3" evidence="2"/>
<keyword evidence="11" id="KW-1185">Reference proteome</keyword>
<feature type="transmembrane region" description="Helical" evidence="8">
    <location>
        <begin position="91"/>
        <end position="108"/>
    </location>
</feature>
<evidence type="ECO:0000256" key="1">
    <source>
        <dbReference type="ARBA" id="ARBA00000085"/>
    </source>
</evidence>
<feature type="transmembrane region" description="Helical" evidence="8">
    <location>
        <begin position="317"/>
        <end position="338"/>
    </location>
</feature>
<protein>
    <recommendedName>
        <fullName evidence="2">histidine kinase</fullName>
        <ecNumber evidence="2">2.7.13.3</ecNumber>
    </recommendedName>
</protein>
<dbReference type="FunFam" id="3.30.565.10:FF:000006">
    <property type="entry name" value="Sensor histidine kinase WalK"/>
    <property type="match status" value="1"/>
</dbReference>
<dbReference type="PROSITE" id="PS50109">
    <property type="entry name" value="HIS_KIN"/>
    <property type="match status" value="1"/>
</dbReference>
<keyword evidence="5" id="KW-0418">Kinase</keyword>
<evidence type="ECO:0000256" key="7">
    <source>
        <dbReference type="SAM" id="MobiDB-lite"/>
    </source>
</evidence>
<dbReference type="InterPro" id="IPR029016">
    <property type="entry name" value="GAF-like_dom_sf"/>
</dbReference>
<keyword evidence="6" id="KW-0902">Two-component regulatory system</keyword>
<dbReference type="CDD" id="cd00082">
    <property type="entry name" value="HisKA"/>
    <property type="match status" value="1"/>
</dbReference>
<feature type="transmembrane region" description="Helical" evidence="8">
    <location>
        <begin position="120"/>
        <end position="142"/>
    </location>
</feature>
<dbReference type="GO" id="GO:0000155">
    <property type="term" value="F:phosphorelay sensor kinase activity"/>
    <property type="evidence" value="ECO:0007669"/>
    <property type="project" value="InterPro"/>
</dbReference>
<dbReference type="InterPro" id="IPR004358">
    <property type="entry name" value="Sig_transdc_His_kin-like_C"/>
</dbReference>
<evidence type="ECO:0000256" key="3">
    <source>
        <dbReference type="ARBA" id="ARBA00022553"/>
    </source>
</evidence>
<dbReference type="Pfam" id="PF00512">
    <property type="entry name" value="HisKA"/>
    <property type="match status" value="1"/>
</dbReference>
<feature type="transmembrane region" description="Helical" evidence="8">
    <location>
        <begin position="226"/>
        <end position="246"/>
    </location>
</feature>
<evidence type="ECO:0000256" key="6">
    <source>
        <dbReference type="ARBA" id="ARBA00023012"/>
    </source>
</evidence>
<comment type="catalytic activity">
    <reaction evidence="1">
        <text>ATP + protein L-histidine = ADP + protein N-phospho-L-histidine.</text>
        <dbReference type="EC" id="2.7.13.3"/>
    </reaction>
</comment>
<reference evidence="11" key="1">
    <citation type="submission" date="2018-12" db="EMBL/GenBank/DDBJ databases">
        <title>Tengunoibacter tsumagoiensis gen. nov., sp. nov., Dictyobacter kobayashii sp. nov., D. alpinus sp. nov., and D. joshuensis sp. nov. and description of Dictyobacteraceae fam. nov. within the order Ktedonobacterales isolated from Tengu-no-mugimeshi.</title>
        <authorList>
            <person name="Wang C.M."/>
            <person name="Zheng Y."/>
            <person name="Sakai Y."/>
            <person name="Toyoda A."/>
            <person name="Minakuchi Y."/>
            <person name="Abe K."/>
            <person name="Yokota A."/>
            <person name="Yabe S."/>
        </authorList>
    </citation>
    <scope>NUCLEOTIDE SEQUENCE [LARGE SCALE GENOMIC DNA]</scope>
    <source>
        <strain evidence="11">Uno16</strain>
    </source>
</reference>
<dbReference type="PANTHER" id="PTHR43711">
    <property type="entry name" value="TWO-COMPONENT HISTIDINE KINASE"/>
    <property type="match status" value="1"/>
</dbReference>
<dbReference type="Gene3D" id="1.10.287.130">
    <property type="match status" value="1"/>
</dbReference>
<keyword evidence="4" id="KW-0808">Transferase</keyword>
<dbReference type="InterPro" id="IPR036890">
    <property type="entry name" value="HATPase_C_sf"/>
</dbReference>
<evidence type="ECO:0000256" key="4">
    <source>
        <dbReference type="ARBA" id="ARBA00022679"/>
    </source>
</evidence>
<feature type="region of interest" description="Disordered" evidence="7">
    <location>
        <begin position="647"/>
        <end position="672"/>
    </location>
</feature>
<feature type="transmembrane region" description="Helical" evidence="8">
    <location>
        <begin position="53"/>
        <end position="71"/>
    </location>
</feature>
<feature type="compositionally biased region" description="Polar residues" evidence="7">
    <location>
        <begin position="651"/>
        <end position="672"/>
    </location>
</feature>
<dbReference type="PRINTS" id="PR00344">
    <property type="entry name" value="BCTRLSENSOR"/>
</dbReference>
<dbReference type="InterPro" id="IPR036097">
    <property type="entry name" value="HisK_dim/P_sf"/>
</dbReference>
<dbReference type="SUPFAM" id="SSF55874">
    <property type="entry name" value="ATPase domain of HSP90 chaperone/DNA topoisomerase II/histidine kinase"/>
    <property type="match status" value="1"/>
</dbReference>
<dbReference type="EMBL" id="BIFT01000001">
    <property type="protein sequence ID" value="GCE27253.1"/>
    <property type="molecule type" value="Genomic_DNA"/>
</dbReference>
<evidence type="ECO:0000256" key="8">
    <source>
        <dbReference type="SAM" id="Phobius"/>
    </source>
</evidence>
<dbReference type="SMART" id="SM00388">
    <property type="entry name" value="HisKA"/>
    <property type="match status" value="1"/>
</dbReference>
<dbReference type="InterPro" id="IPR050736">
    <property type="entry name" value="Sensor_HK_Regulatory"/>
</dbReference>
<feature type="transmembrane region" description="Helical" evidence="8">
    <location>
        <begin position="258"/>
        <end position="279"/>
    </location>
</feature>
<evidence type="ECO:0000256" key="2">
    <source>
        <dbReference type="ARBA" id="ARBA00012438"/>
    </source>
</evidence>
<dbReference type="SMART" id="SM00065">
    <property type="entry name" value="GAF"/>
    <property type="match status" value="2"/>
</dbReference>
<dbReference type="InterPro" id="IPR003594">
    <property type="entry name" value="HATPase_dom"/>
</dbReference>
<sequence length="994" mass="111617">MKTIAVEHIDLASMQKRYRYSVMALIFAIFLVVISGISLVLMSMQLDLPGDDLLPHITVFITACVGAFWAFQASHWARSDPHFLDTRSHNAWLFITFGLLALGARGLVENTMFDPPTGHFLLLLRYAIFCLFYPCLFIGIRLLPGTSPLRASMIVDTLITTCCLAGIFWYFFTITLNLPLPVGIGFSDWLFRLRLALLSISGDVFLLLVLLLYLQHCANLHIRRSIWILGGGLVFTILGDIGCSWHDISFTPSVPENLWANLAWIIGALLIGLSTLYQYNIQVRAYVQSGENAATVGQEGAIAIRGQRLHWFHVQSMYVPLAFILGGLCIIEVMYLHWVNNEAVNSLFVLSSVVGMLIVTRHLFATRENEALLRERDQRLQEAEQVRYLVTQLSDILELDALRERILNVLITQFGFTSAMVVLLEEYDQPLSEHSHLIVSTGSRLVNTLNYRIAGDTILYRLVADRKECELLWNVHANELPSELRHWQERQHIPSMHFFPIIYQGKILGSLGVARHVLSRSDALMASIIRSYADQIAIVIEHAYLYQDVQGREKFARAMVNISTILNAAAMEPIEISQLICAEGSNALHADYVAFYTRRAEGLLEPLAVTMPDQLESSDLLTDWPTLRIAEYEQETAQPLHPFLLEVGPSRRTQPSSESGAQTALSRDQQPGSRQFALRAKLIRHRIYTAILAPLVTGGRLNGLLIFARSVPLGSNSDLSFDEADIANAQDFVEQASVAFTNAQLYQSLSSANEQLKELDKMKDQFMITASHELRTPLTAVQGYIELIAQYDEVLPKEQRQEFLQRAQMGCEELAILLHNVMDASRIEAEAAIKPALIKRVSVKNMLDKVMIMIEPQVTHDQRQVICDVSPQFYVYADPLRLHQVLMNISTNALKYSPAGTPITFSAAYSTEQETAVVISVTDKGKGIAPQDQPRLFQRFYRLESDMNSPVRGSGLGLYISRRLIEAMGGKIWIESRGIPGGGSTFHILLPMAR</sequence>
<feature type="domain" description="Histidine kinase" evidence="9">
    <location>
        <begin position="769"/>
        <end position="994"/>
    </location>
</feature>
<dbReference type="Proteomes" id="UP000287171">
    <property type="component" value="Unassembled WGS sequence"/>
</dbReference>
<proteinExistence type="predicted"/>
<dbReference type="PANTHER" id="PTHR43711:SF31">
    <property type="entry name" value="HISTIDINE KINASE"/>
    <property type="match status" value="1"/>
</dbReference>
<dbReference type="Gene3D" id="3.30.450.40">
    <property type="match status" value="2"/>
</dbReference>
<dbReference type="SUPFAM" id="SSF47384">
    <property type="entry name" value="Homodimeric domain of signal transducing histidine kinase"/>
    <property type="match status" value="1"/>
</dbReference>
<dbReference type="OrthoDB" id="136568at2"/>
<feature type="transmembrane region" description="Helical" evidence="8">
    <location>
        <begin position="20"/>
        <end position="41"/>
    </location>
</feature>
<feature type="transmembrane region" description="Helical" evidence="8">
    <location>
        <begin position="192"/>
        <end position="214"/>
    </location>
</feature>
<dbReference type="Pfam" id="PF02518">
    <property type="entry name" value="HATPase_c"/>
    <property type="match status" value="1"/>
</dbReference>
<name>A0A402B785_9CHLR</name>
<evidence type="ECO:0000313" key="11">
    <source>
        <dbReference type="Proteomes" id="UP000287171"/>
    </source>
</evidence>
<dbReference type="SUPFAM" id="SSF55781">
    <property type="entry name" value="GAF domain-like"/>
    <property type="match status" value="2"/>
</dbReference>
<keyword evidence="3" id="KW-0597">Phosphoprotein</keyword>